<keyword evidence="2" id="KW-0472">Membrane</keyword>
<feature type="region of interest" description="Disordered" evidence="1">
    <location>
        <begin position="272"/>
        <end position="315"/>
    </location>
</feature>
<proteinExistence type="predicted"/>
<accession>A0A1Y2HF98</accession>
<feature type="compositionally biased region" description="Pro residues" evidence="1">
    <location>
        <begin position="278"/>
        <end position="292"/>
    </location>
</feature>
<organism evidence="3 4">
    <name type="scientific">Catenaria anguillulae PL171</name>
    <dbReference type="NCBI Taxonomy" id="765915"/>
    <lineage>
        <taxon>Eukaryota</taxon>
        <taxon>Fungi</taxon>
        <taxon>Fungi incertae sedis</taxon>
        <taxon>Blastocladiomycota</taxon>
        <taxon>Blastocladiomycetes</taxon>
        <taxon>Blastocladiales</taxon>
        <taxon>Catenariaceae</taxon>
        <taxon>Catenaria</taxon>
    </lineage>
</organism>
<keyword evidence="2" id="KW-1133">Transmembrane helix</keyword>
<evidence type="ECO:0000313" key="4">
    <source>
        <dbReference type="Proteomes" id="UP000193411"/>
    </source>
</evidence>
<dbReference type="AlphaFoldDB" id="A0A1Y2HF98"/>
<comment type="caution">
    <text evidence="3">The sequence shown here is derived from an EMBL/GenBank/DDBJ whole genome shotgun (WGS) entry which is preliminary data.</text>
</comment>
<evidence type="ECO:0000256" key="1">
    <source>
        <dbReference type="SAM" id="MobiDB-lite"/>
    </source>
</evidence>
<reference evidence="3 4" key="1">
    <citation type="submission" date="2016-07" db="EMBL/GenBank/DDBJ databases">
        <title>Pervasive Adenine N6-methylation of Active Genes in Fungi.</title>
        <authorList>
            <consortium name="DOE Joint Genome Institute"/>
            <person name="Mondo S.J."/>
            <person name="Dannebaum R.O."/>
            <person name="Kuo R.C."/>
            <person name="Labutti K."/>
            <person name="Haridas S."/>
            <person name="Kuo A."/>
            <person name="Salamov A."/>
            <person name="Ahrendt S.R."/>
            <person name="Lipzen A."/>
            <person name="Sullivan W."/>
            <person name="Andreopoulos W.B."/>
            <person name="Clum A."/>
            <person name="Lindquist E."/>
            <person name="Daum C."/>
            <person name="Ramamoorthy G.K."/>
            <person name="Gryganskyi A."/>
            <person name="Culley D."/>
            <person name="Magnuson J.K."/>
            <person name="James T.Y."/>
            <person name="O'Malley M.A."/>
            <person name="Stajich J.E."/>
            <person name="Spatafora J.W."/>
            <person name="Visel A."/>
            <person name="Grigoriev I.V."/>
        </authorList>
    </citation>
    <scope>NUCLEOTIDE SEQUENCE [LARGE SCALE GENOMIC DNA]</scope>
    <source>
        <strain evidence="3 4">PL171</strain>
    </source>
</reference>
<feature type="compositionally biased region" description="Polar residues" evidence="1">
    <location>
        <begin position="183"/>
        <end position="193"/>
    </location>
</feature>
<feature type="region of interest" description="Disordered" evidence="1">
    <location>
        <begin position="136"/>
        <end position="258"/>
    </location>
</feature>
<evidence type="ECO:0000256" key="2">
    <source>
        <dbReference type="SAM" id="Phobius"/>
    </source>
</evidence>
<evidence type="ECO:0000313" key="3">
    <source>
        <dbReference type="EMBL" id="ORZ33260.1"/>
    </source>
</evidence>
<sequence length="498" mass="52947">MPSLLHRRAVVGLIVADLLMSVGVFAAIAANAAVSLPPESSLWSRLAPTLDLAVLNLVRGLALVWLVVKGWLPVSPTTLTMSTALYAAGKSMSLLTSTSATTPTSLISLYTCYSFVLPLVESVHLRAALASFASRRSSVTPSTMTPPTPIRASTMPSTSSSSVPGGETRYASHRSSRRAQRPAVTTATFSSGANRPLLDEADSRDYRTFLGAPPTAKQVARAAQRRDSMGPGEGEAGSAAAHRQHQVQQALQQQQQSRRLIRAPWLSDILAGITGHRPIPPPPPPPPPPQPTGPHASLMHDDWGRSRSHSHSGALLSPRSHALAFGHAHAPIHHYTSLADPPLQRSRRPNSGLMHPPSLNPARWSLATFDSADLARLSSAVQPWATHYTSVESAPQPSLRHPPDMNSGVDEGEGDGQSTMRAVRAQSSASSSTYDSEAEDGHQGLESPRHRCPCTIIISTTGGRIAAPAMRTQFHPDTSGTGPPHYTAFSVPVHEPLG</sequence>
<feature type="transmembrane region" description="Helical" evidence="2">
    <location>
        <begin position="9"/>
        <end position="33"/>
    </location>
</feature>
<keyword evidence="2" id="KW-0812">Transmembrane</keyword>
<feature type="compositionally biased region" description="Low complexity" evidence="1">
    <location>
        <begin position="236"/>
        <end position="258"/>
    </location>
</feature>
<keyword evidence="4" id="KW-1185">Reference proteome</keyword>
<feature type="compositionally biased region" description="Basic and acidic residues" evidence="1">
    <location>
        <begin position="439"/>
        <end position="449"/>
    </location>
</feature>
<feature type="region of interest" description="Disordered" evidence="1">
    <location>
        <begin position="478"/>
        <end position="498"/>
    </location>
</feature>
<name>A0A1Y2HF98_9FUNG</name>
<feature type="compositionally biased region" description="Low complexity" evidence="1">
    <location>
        <begin position="422"/>
        <end position="435"/>
    </location>
</feature>
<feature type="region of interest" description="Disordered" evidence="1">
    <location>
        <begin position="388"/>
        <end position="449"/>
    </location>
</feature>
<feature type="compositionally biased region" description="Basic residues" evidence="1">
    <location>
        <begin position="171"/>
        <end position="180"/>
    </location>
</feature>
<gene>
    <name evidence="3" type="ORF">BCR44DRAFT_1205930</name>
</gene>
<dbReference type="EMBL" id="MCFL01000037">
    <property type="protein sequence ID" value="ORZ33260.1"/>
    <property type="molecule type" value="Genomic_DNA"/>
</dbReference>
<feature type="compositionally biased region" description="Basic and acidic residues" evidence="1">
    <location>
        <begin position="197"/>
        <end position="207"/>
    </location>
</feature>
<protein>
    <submittedName>
        <fullName evidence="3">Uncharacterized protein</fullName>
    </submittedName>
</protein>
<dbReference type="Proteomes" id="UP000193411">
    <property type="component" value="Unassembled WGS sequence"/>
</dbReference>
<feature type="compositionally biased region" description="Low complexity" evidence="1">
    <location>
        <begin position="153"/>
        <end position="162"/>
    </location>
</feature>